<protein>
    <submittedName>
        <fullName evidence="1">Uncharacterized protein</fullName>
    </submittedName>
</protein>
<keyword evidence="2" id="KW-1185">Reference proteome</keyword>
<evidence type="ECO:0000313" key="1">
    <source>
        <dbReference type="EMBL" id="KAK1117541.1"/>
    </source>
</evidence>
<sequence length="79" mass="8276">MVALRQRFGGGGIYLACGWLSRVVSSLTDTPSCAGSVRNVASVCAVWESTFGNFLGRGVRGAETIHSATWDPAVDPVTC</sequence>
<dbReference type="AlphaFoldDB" id="A0AA40FET4"/>
<comment type="caution">
    <text evidence="1">The sequence shown here is derived from an EMBL/GenBank/DDBJ whole genome shotgun (WGS) entry which is preliminary data.</text>
</comment>
<name>A0AA40FET4_9HYME</name>
<dbReference type="EMBL" id="JAHYIQ010000050">
    <property type="protein sequence ID" value="KAK1117541.1"/>
    <property type="molecule type" value="Genomic_DNA"/>
</dbReference>
<organism evidence="1 2">
    <name type="scientific">Melipona bicolor</name>
    <dbReference type="NCBI Taxonomy" id="60889"/>
    <lineage>
        <taxon>Eukaryota</taxon>
        <taxon>Metazoa</taxon>
        <taxon>Ecdysozoa</taxon>
        <taxon>Arthropoda</taxon>
        <taxon>Hexapoda</taxon>
        <taxon>Insecta</taxon>
        <taxon>Pterygota</taxon>
        <taxon>Neoptera</taxon>
        <taxon>Endopterygota</taxon>
        <taxon>Hymenoptera</taxon>
        <taxon>Apocrita</taxon>
        <taxon>Aculeata</taxon>
        <taxon>Apoidea</taxon>
        <taxon>Anthophila</taxon>
        <taxon>Apidae</taxon>
        <taxon>Melipona</taxon>
    </lineage>
</organism>
<evidence type="ECO:0000313" key="2">
    <source>
        <dbReference type="Proteomes" id="UP001177670"/>
    </source>
</evidence>
<dbReference type="Proteomes" id="UP001177670">
    <property type="component" value="Unassembled WGS sequence"/>
</dbReference>
<proteinExistence type="predicted"/>
<accession>A0AA40FET4</accession>
<reference evidence="1" key="1">
    <citation type="submission" date="2021-10" db="EMBL/GenBank/DDBJ databases">
        <title>Melipona bicolor Genome sequencing and assembly.</title>
        <authorList>
            <person name="Araujo N.S."/>
            <person name="Arias M.C."/>
        </authorList>
    </citation>
    <scope>NUCLEOTIDE SEQUENCE</scope>
    <source>
        <strain evidence="1">USP_2M_L1-L4_2017</strain>
        <tissue evidence="1">Whole body</tissue>
    </source>
</reference>
<gene>
    <name evidence="1" type="ORF">K0M31_016576</name>
</gene>